<evidence type="ECO:0000313" key="3">
    <source>
        <dbReference type="Proteomes" id="UP000326641"/>
    </source>
</evidence>
<keyword evidence="1" id="KW-0732">Signal</keyword>
<dbReference type="EMBL" id="UXAT02000052">
    <property type="protein sequence ID" value="VUX47710.1"/>
    <property type="molecule type" value="Genomic_DNA"/>
</dbReference>
<evidence type="ECO:0000313" key="2">
    <source>
        <dbReference type="EMBL" id="VUX47710.1"/>
    </source>
</evidence>
<comment type="caution">
    <text evidence="2">The sequence shown here is derived from an EMBL/GenBank/DDBJ whole genome shotgun (WGS) entry which is preliminary data.</text>
</comment>
<keyword evidence="3" id="KW-1185">Reference proteome</keyword>
<dbReference type="AlphaFoldDB" id="A0A564WGW7"/>
<name>A0A564WGW7_9PROT</name>
<dbReference type="Proteomes" id="UP000326641">
    <property type="component" value="Unassembled WGS sequence"/>
</dbReference>
<organism evidence="2 3">
    <name type="scientific">Candidatus Defluviicoccus seviourii</name>
    <dbReference type="NCBI Taxonomy" id="2565273"/>
    <lineage>
        <taxon>Bacteria</taxon>
        <taxon>Pseudomonadati</taxon>
        <taxon>Pseudomonadota</taxon>
        <taxon>Alphaproteobacteria</taxon>
        <taxon>Rhodospirillales</taxon>
        <taxon>Rhodospirillaceae</taxon>
        <taxon>Defluviicoccus</taxon>
    </lineage>
</organism>
<feature type="chain" id="PRO_5024281623" evidence="1">
    <location>
        <begin position="23"/>
        <end position="225"/>
    </location>
</feature>
<accession>A0A564WGW7</accession>
<sequence>MLFVLAVLVSLAVVLPPASASAAQPPLTEKEVLSVISANRDLAPVFAKHEAAMRAYAESPAGKAAMQKSGDDPCKFADEQRAVPGFAEMEKVVRTHGFTDGEAYCRQSFRVFATCAAIDAQRENPDWRKQMGTPQQRTARAREEMERMLKEIDSNPKMTPQQKADIRKQLTETMRDVEQSTSGTLWKAIDAVSDEDMRVAAPHCTTLEESVERVSPEKAAPPAAR</sequence>
<protein>
    <submittedName>
        <fullName evidence="2">Uncharacterized protein</fullName>
    </submittedName>
</protein>
<feature type="signal peptide" evidence="1">
    <location>
        <begin position="1"/>
        <end position="22"/>
    </location>
</feature>
<gene>
    <name evidence="2" type="ORF">DF3PA_70031</name>
</gene>
<proteinExistence type="predicted"/>
<reference evidence="2" key="1">
    <citation type="submission" date="2018-11" db="EMBL/GenBank/DDBJ databases">
        <authorList>
            <person name="Onetto C."/>
        </authorList>
    </citation>
    <scope>NUCLEOTIDE SEQUENCE [LARGE SCALE GENOMIC DNA]</scope>
</reference>
<evidence type="ECO:0000256" key="1">
    <source>
        <dbReference type="SAM" id="SignalP"/>
    </source>
</evidence>